<dbReference type="PANTHER" id="PTHR10177">
    <property type="entry name" value="CYCLINS"/>
    <property type="match status" value="1"/>
</dbReference>
<feature type="compositionally biased region" description="Polar residues" evidence="6">
    <location>
        <begin position="333"/>
        <end position="345"/>
    </location>
</feature>
<evidence type="ECO:0000259" key="8">
    <source>
        <dbReference type="SMART" id="SM01332"/>
    </source>
</evidence>
<keyword evidence="2" id="KW-0132">Cell division</keyword>
<evidence type="ECO:0008006" key="11">
    <source>
        <dbReference type="Google" id="ProtNLM"/>
    </source>
</evidence>
<dbReference type="InterPro" id="IPR013763">
    <property type="entry name" value="Cyclin-like_dom"/>
</dbReference>
<dbReference type="EMBL" id="JAXQNO010000001">
    <property type="protein sequence ID" value="KAK4803613.1"/>
    <property type="molecule type" value="Genomic_DNA"/>
</dbReference>
<comment type="similarity">
    <text evidence="1">Belongs to the cyclin family. Cyclin D subfamily.</text>
</comment>
<dbReference type="Pfam" id="PF00134">
    <property type="entry name" value="Cyclin_N"/>
    <property type="match status" value="1"/>
</dbReference>
<dbReference type="GO" id="GO:0010444">
    <property type="term" value="P:guard mother cell differentiation"/>
    <property type="evidence" value="ECO:0007669"/>
    <property type="project" value="UniProtKB-ARBA"/>
</dbReference>
<dbReference type="SMART" id="SM01332">
    <property type="entry name" value="Cyclin_C"/>
    <property type="match status" value="1"/>
</dbReference>
<dbReference type="FunFam" id="1.10.472.10:FF:000060">
    <property type="entry name" value="D6-type cyclin"/>
    <property type="match status" value="1"/>
</dbReference>
<proteinExistence type="inferred from homology"/>
<dbReference type="PROSITE" id="PS00292">
    <property type="entry name" value="CYCLINS"/>
    <property type="match status" value="1"/>
</dbReference>
<accession>A0AAN7RP90</accession>
<evidence type="ECO:0000313" key="9">
    <source>
        <dbReference type="EMBL" id="KAK4803613.1"/>
    </source>
</evidence>
<dbReference type="AlphaFoldDB" id="A0AAN7RP90"/>
<evidence type="ECO:0000259" key="7">
    <source>
        <dbReference type="SMART" id="SM00385"/>
    </source>
</evidence>
<dbReference type="SUPFAM" id="SSF47954">
    <property type="entry name" value="Cyclin-like"/>
    <property type="match status" value="1"/>
</dbReference>
<reference evidence="9 10" key="1">
    <citation type="journal article" date="2023" name="Hortic Res">
        <title>Pangenome of water caltrop reveals structural variations and asymmetric subgenome divergence after allopolyploidization.</title>
        <authorList>
            <person name="Zhang X."/>
            <person name="Chen Y."/>
            <person name="Wang L."/>
            <person name="Yuan Y."/>
            <person name="Fang M."/>
            <person name="Shi L."/>
            <person name="Lu R."/>
            <person name="Comes H.P."/>
            <person name="Ma Y."/>
            <person name="Chen Y."/>
            <person name="Huang G."/>
            <person name="Zhou Y."/>
            <person name="Zheng Z."/>
            <person name="Qiu Y."/>
        </authorList>
    </citation>
    <scope>NUCLEOTIDE SEQUENCE [LARGE SCALE GENOMIC DNA]</scope>
    <source>
        <strain evidence="9">F231</strain>
    </source>
</reference>
<evidence type="ECO:0000313" key="10">
    <source>
        <dbReference type="Proteomes" id="UP001346149"/>
    </source>
</evidence>
<evidence type="ECO:0000256" key="4">
    <source>
        <dbReference type="ARBA" id="ARBA00023306"/>
    </source>
</evidence>
<dbReference type="CDD" id="cd20543">
    <property type="entry name" value="CYCLIN_AtCycD-like_rpt1"/>
    <property type="match status" value="1"/>
</dbReference>
<keyword evidence="4" id="KW-0131">Cell cycle</keyword>
<organism evidence="9 10">
    <name type="scientific">Trapa natans</name>
    <name type="common">Water chestnut</name>
    <dbReference type="NCBI Taxonomy" id="22666"/>
    <lineage>
        <taxon>Eukaryota</taxon>
        <taxon>Viridiplantae</taxon>
        <taxon>Streptophyta</taxon>
        <taxon>Embryophyta</taxon>
        <taxon>Tracheophyta</taxon>
        <taxon>Spermatophyta</taxon>
        <taxon>Magnoliopsida</taxon>
        <taxon>eudicotyledons</taxon>
        <taxon>Gunneridae</taxon>
        <taxon>Pentapetalae</taxon>
        <taxon>rosids</taxon>
        <taxon>malvids</taxon>
        <taxon>Myrtales</taxon>
        <taxon>Lythraceae</taxon>
        <taxon>Trapa</taxon>
    </lineage>
</organism>
<evidence type="ECO:0000256" key="3">
    <source>
        <dbReference type="ARBA" id="ARBA00023127"/>
    </source>
</evidence>
<dbReference type="FunFam" id="1.10.472.10:FF:000070">
    <property type="entry name" value="CYCLIN D32"/>
    <property type="match status" value="1"/>
</dbReference>
<dbReference type="Proteomes" id="UP001346149">
    <property type="component" value="Unassembled WGS sequence"/>
</dbReference>
<evidence type="ECO:0000256" key="2">
    <source>
        <dbReference type="ARBA" id="ARBA00022618"/>
    </source>
</evidence>
<feature type="region of interest" description="Disordered" evidence="6">
    <location>
        <begin position="333"/>
        <end position="374"/>
    </location>
</feature>
<evidence type="ECO:0000256" key="1">
    <source>
        <dbReference type="ARBA" id="ARBA00009065"/>
    </source>
</evidence>
<evidence type="ECO:0000256" key="6">
    <source>
        <dbReference type="SAM" id="MobiDB-lite"/>
    </source>
</evidence>
<dbReference type="CDD" id="cd20544">
    <property type="entry name" value="CYCLIN_AtCycD-like_rpt2"/>
    <property type="match status" value="1"/>
</dbReference>
<keyword evidence="3 5" id="KW-0195">Cyclin</keyword>
<dbReference type="InterPro" id="IPR036915">
    <property type="entry name" value="Cyclin-like_sf"/>
</dbReference>
<dbReference type="InterPro" id="IPR006671">
    <property type="entry name" value="Cyclin_N"/>
</dbReference>
<dbReference type="InterPro" id="IPR039361">
    <property type="entry name" value="Cyclin"/>
</dbReference>
<name>A0AAN7RP90_TRANT</name>
<gene>
    <name evidence="9" type="ORF">SAY86_003430</name>
</gene>
<dbReference type="Pfam" id="PF02984">
    <property type="entry name" value="Cyclin_C"/>
    <property type="match status" value="1"/>
</dbReference>
<keyword evidence="10" id="KW-1185">Reference proteome</keyword>
<comment type="caution">
    <text evidence="9">The sequence shown here is derived from an EMBL/GenBank/DDBJ whole genome shotgun (WGS) entry which is preliminary data.</text>
</comment>
<dbReference type="Gene3D" id="1.10.472.10">
    <property type="entry name" value="Cyclin-like"/>
    <property type="match status" value="2"/>
</dbReference>
<sequence>MENHHHQQYHYHYCSEPCPEQDKPLFLLDALYCEEDQRWEEEEEEGGGVVEDRREEDCLRNGRKRSSLLPLLLLAQDLLWEDEELLFLFSKEEAQREEWGLATGHSVCSGSVSQVRGESVEWMLRASAHHSFSALTAMLSIDYLDRFLSRFRLQSNKPWMIQLVAVACLSLAAKVEETHVPLLLDLQVGETRYLFEAKAIQRMELLVLSTLRWKMHPVTPLSFLDHIIRRLGLKNGVHWEFFRRCEALLLSAVSDPRSVDYLPSVLATATMLRIIEEVEPCDHMDYKSQLLRVLRMDKEKVEGCYQLIKAIISKAQIVSKSVIKRKLDQIQGSSSSAATETSPNTSEHDISSDCSCNFTSPSSPPSHEGLLRRPLVKRTRVQVLEMSSPCNSSSSNLSTLSRVFVETVSSPR</sequence>
<dbReference type="SMART" id="SM00385">
    <property type="entry name" value="CYCLIN"/>
    <property type="match status" value="1"/>
</dbReference>
<dbReference type="GO" id="GO:0048316">
    <property type="term" value="P:seed development"/>
    <property type="evidence" value="ECO:0007669"/>
    <property type="project" value="UniProtKB-ARBA"/>
</dbReference>
<evidence type="ECO:0000256" key="5">
    <source>
        <dbReference type="RuleBase" id="RU000383"/>
    </source>
</evidence>
<protein>
    <recommendedName>
        <fullName evidence="11">B-like cyclin</fullName>
    </recommendedName>
</protein>
<feature type="domain" description="Cyclin C-terminal" evidence="8">
    <location>
        <begin position="218"/>
        <end position="343"/>
    </location>
</feature>
<feature type="domain" description="Cyclin-like" evidence="7">
    <location>
        <begin position="121"/>
        <end position="209"/>
    </location>
</feature>
<feature type="compositionally biased region" description="Polar residues" evidence="6">
    <location>
        <begin position="352"/>
        <end position="361"/>
    </location>
</feature>
<dbReference type="InterPro" id="IPR048258">
    <property type="entry name" value="Cyclins_cyclin-box"/>
</dbReference>
<dbReference type="GO" id="GO:0051301">
    <property type="term" value="P:cell division"/>
    <property type="evidence" value="ECO:0007669"/>
    <property type="project" value="UniProtKB-KW"/>
</dbReference>
<dbReference type="InterPro" id="IPR004367">
    <property type="entry name" value="Cyclin_C-dom"/>
</dbReference>